<dbReference type="RefSeq" id="WP_089882768.1">
    <property type="nucleotide sequence ID" value="NZ_FOYS01000005.1"/>
</dbReference>
<accession>A0A1I6IFS9</accession>
<proteinExistence type="predicted"/>
<feature type="compositionally biased region" description="Acidic residues" evidence="1">
    <location>
        <begin position="249"/>
        <end position="259"/>
    </location>
</feature>
<dbReference type="Proteomes" id="UP000243250">
    <property type="component" value="Unassembled WGS sequence"/>
</dbReference>
<evidence type="ECO:0000256" key="1">
    <source>
        <dbReference type="SAM" id="MobiDB-lite"/>
    </source>
</evidence>
<protein>
    <submittedName>
        <fullName evidence="2">Uncharacterized protein</fullName>
    </submittedName>
</protein>
<feature type="compositionally biased region" description="Low complexity" evidence="1">
    <location>
        <begin position="28"/>
        <end position="96"/>
    </location>
</feature>
<evidence type="ECO:0000313" key="2">
    <source>
        <dbReference type="EMBL" id="SFR65602.1"/>
    </source>
</evidence>
<reference evidence="3" key="1">
    <citation type="submission" date="2016-10" db="EMBL/GenBank/DDBJ databases">
        <authorList>
            <person name="Varghese N."/>
            <person name="Submissions S."/>
        </authorList>
    </citation>
    <scope>NUCLEOTIDE SEQUENCE [LARGE SCALE GENOMIC DNA]</scope>
    <source>
        <strain evidence="3">CGMCC 1.8711</strain>
    </source>
</reference>
<dbReference type="EMBL" id="FOYS01000005">
    <property type="protein sequence ID" value="SFR65602.1"/>
    <property type="molecule type" value="Genomic_DNA"/>
</dbReference>
<dbReference type="OrthoDB" id="346485at2157"/>
<name>A0A1I6IFS9_9EURY</name>
<evidence type="ECO:0000313" key="3">
    <source>
        <dbReference type="Proteomes" id="UP000243250"/>
    </source>
</evidence>
<feature type="region of interest" description="Disordered" evidence="1">
    <location>
        <begin position="28"/>
        <end position="103"/>
    </location>
</feature>
<feature type="region of interest" description="Disordered" evidence="1">
    <location>
        <begin position="234"/>
        <end position="260"/>
    </location>
</feature>
<organism evidence="2 3">
    <name type="scientific">Halogeometricum limi</name>
    <dbReference type="NCBI Taxonomy" id="555875"/>
    <lineage>
        <taxon>Archaea</taxon>
        <taxon>Methanobacteriati</taxon>
        <taxon>Methanobacteriota</taxon>
        <taxon>Stenosarchaea group</taxon>
        <taxon>Halobacteria</taxon>
        <taxon>Halobacteriales</taxon>
        <taxon>Haloferacaceae</taxon>
        <taxon>Halogeometricum</taxon>
    </lineage>
</organism>
<sequence>MKSNSTSTLLLTLVVVTSLLAVPAAAADTNQTATTTETNTTTVAPSTATPTATATETSTPEQTATPTSTPATTEAPTATPESTPTVTEASTATATPDADDASVCNVDADTDLLSQKRLYAQKQVVETGSPGHVAGGFQVAPGVDCDVVVRVTMQVPSGMQISGASDAISGGAGMVSGTFTVDQSSGIKDVRANVYSTNTGERTVIADISYWPAGHPELAQEFDGLTFTFDVESASEELPATEESTASDADADTNTDDDSFGGVTLEQSVIGGLLVVLLAAVVARR</sequence>
<dbReference type="AlphaFoldDB" id="A0A1I6IFS9"/>
<gene>
    <name evidence="2" type="ORF">SAMN04488124_3212</name>
</gene>
<keyword evidence="3" id="KW-1185">Reference proteome</keyword>